<dbReference type="InterPro" id="IPR011009">
    <property type="entry name" value="Kinase-like_dom_sf"/>
</dbReference>
<dbReference type="PROSITE" id="PS00107">
    <property type="entry name" value="PROTEIN_KINASE_ATP"/>
    <property type="match status" value="1"/>
</dbReference>
<comment type="cofactor">
    <cofactor evidence="9">
        <name>Mg(2+)</name>
        <dbReference type="ChEBI" id="CHEBI:18420"/>
    </cofactor>
</comment>
<keyword evidence="2 8" id="KW-0723">Serine/threonine-protein kinase</keyword>
<evidence type="ECO:0000256" key="3">
    <source>
        <dbReference type="ARBA" id="ARBA00022679"/>
    </source>
</evidence>
<dbReference type="InterPro" id="IPR008271">
    <property type="entry name" value="Ser/Thr_kinase_AS"/>
</dbReference>
<name>G3B072_CANTC</name>
<keyword evidence="9" id="KW-0460">Magnesium</keyword>
<comment type="similarity">
    <text evidence="9">Belongs to the protein kinase superfamily. Ser/Thr protein kinase family. MAP kinase subfamily.</text>
</comment>
<dbReference type="PROSITE" id="PS01351">
    <property type="entry name" value="MAPK"/>
    <property type="match status" value="1"/>
</dbReference>
<dbReference type="InterPro" id="IPR000719">
    <property type="entry name" value="Prot_kinase_dom"/>
</dbReference>
<evidence type="ECO:0000256" key="2">
    <source>
        <dbReference type="ARBA" id="ARBA00022527"/>
    </source>
</evidence>
<evidence type="ECO:0000256" key="8">
    <source>
        <dbReference type="RuleBase" id="RU000304"/>
    </source>
</evidence>
<dbReference type="PROSITE" id="PS50011">
    <property type="entry name" value="PROTEIN_KINASE_DOM"/>
    <property type="match status" value="1"/>
</dbReference>
<gene>
    <name evidence="11" type="ORF">CANTEDRAFT_102580</name>
</gene>
<protein>
    <recommendedName>
        <fullName evidence="1 9">Mitogen-activated protein kinase</fullName>
        <ecNumber evidence="1 9">2.7.11.24</ecNumber>
    </recommendedName>
</protein>
<dbReference type="SMART" id="SM00220">
    <property type="entry name" value="S_TKc"/>
    <property type="match status" value="1"/>
</dbReference>
<comment type="activity regulation">
    <text evidence="9">Activated by threonine and tyrosine phosphorylation.</text>
</comment>
<dbReference type="eggNOG" id="KOG0660">
    <property type="taxonomic scope" value="Eukaryota"/>
</dbReference>
<dbReference type="GO" id="GO:0009272">
    <property type="term" value="P:fungal-type cell wall biogenesis"/>
    <property type="evidence" value="ECO:0007669"/>
    <property type="project" value="UniProtKB-ARBA"/>
</dbReference>
<dbReference type="PANTHER" id="PTHR24055">
    <property type="entry name" value="MITOGEN-ACTIVATED PROTEIN KINASE"/>
    <property type="match status" value="1"/>
</dbReference>
<sequence length="366" mass="41910">MTKKQRTITCNISSQFRLSKVIGEGAYGTVCSGIHVASGRKVAIKKINAFTNPLMCLRTLREVMLLKKFCGHENIVSLYHVEVPPSIDQFNEVYLVQEFMPTDLHRVISGRVLTDDHIQYFTYQILRGLKAMHSAGVIHRDLKPSNVLIDDNCDLKICDLGLSRLHRQDGGDGSISSMTEYVATRWYRAPEIMLSPSHYSKAVDLWSVGCILGEMLIGKALFPGKDYRDQLLQILRLLGNPSKHSEDMKLLTSKRAKQYLESLPNYERLDFNSVFQHHPLRSFSGGSSINPWAIDLLERLLIFDPAKRLTVEEAICHPYVAMYHDYEDEPVCSPISAMEFDFDMERRSRLDLHELKVRLYDVIRVC</sequence>
<dbReference type="EC" id="2.7.11.24" evidence="1 9"/>
<evidence type="ECO:0000256" key="4">
    <source>
        <dbReference type="ARBA" id="ARBA00022741"/>
    </source>
</evidence>
<evidence type="ECO:0000256" key="9">
    <source>
        <dbReference type="RuleBase" id="RU361165"/>
    </source>
</evidence>
<dbReference type="AlphaFoldDB" id="G3B072"/>
<feature type="binding site" evidence="7">
    <location>
        <position position="46"/>
    </location>
    <ligand>
        <name>ATP</name>
        <dbReference type="ChEBI" id="CHEBI:30616"/>
    </ligand>
</feature>
<reference evidence="11 12" key="1">
    <citation type="journal article" date="2011" name="Proc. Natl. Acad. Sci. U.S.A.">
        <title>Comparative genomics of xylose-fermenting fungi for enhanced biofuel production.</title>
        <authorList>
            <person name="Wohlbach D.J."/>
            <person name="Kuo A."/>
            <person name="Sato T.K."/>
            <person name="Potts K.M."/>
            <person name="Salamov A.A."/>
            <person name="LaButti K.M."/>
            <person name="Sun H."/>
            <person name="Clum A."/>
            <person name="Pangilinan J.L."/>
            <person name="Lindquist E.A."/>
            <person name="Lucas S."/>
            <person name="Lapidus A."/>
            <person name="Jin M."/>
            <person name="Gunawan C."/>
            <person name="Balan V."/>
            <person name="Dale B.E."/>
            <person name="Jeffries T.W."/>
            <person name="Zinkel R."/>
            <person name="Barry K.W."/>
            <person name="Grigoriev I.V."/>
            <person name="Gasch A.P."/>
        </authorList>
    </citation>
    <scope>NUCLEOTIDE SEQUENCE [LARGE SCALE GENOMIC DNA]</scope>
    <source>
        <strain evidence="12">ATCC 10573 / BCRC 21748 / CBS 615 / JCM 9827 / NBRC 10315 / NRRL Y-1498 / VKM Y-70</strain>
    </source>
</reference>
<evidence type="ECO:0000313" key="11">
    <source>
        <dbReference type="EMBL" id="EGV65334.1"/>
    </source>
</evidence>
<dbReference type="SUPFAM" id="SSF56112">
    <property type="entry name" value="Protein kinase-like (PK-like)"/>
    <property type="match status" value="1"/>
</dbReference>
<keyword evidence="6 7" id="KW-0067">ATP-binding</keyword>
<evidence type="ECO:0000256" key="7">
    <source>
        <dbReference type="PROSITE-ProRule" id="PRU10141"/>
    </source>
</evidence>
<dbReference type="InterPro" id="IPR017441">
    <property type="entry name" value="Protein_kinase_ATP_BS"/>
</dbReference>
<dbReference type="OrthoDB" id="192887at2759"/>
<evidence type="ECO:0000256" key="6">
    <source>
        <dbReference type="ARBA" id="ARBA00022840"/>
    </source>
</evidence>
<dbReference type="FunFam" id="1.10.510.10:FF:000040">
    <property type="entry name" value="Mitogen-activated protein kinase"/>
    <property type="match status" value="1"/>
</dbReference>
<dbReference type="GO" id="GO:0005524">
    <property type="term" value="F:ATP binding"/>
    <property type="evidence" value="ECO:0007669"/>
    <property type="project" value="UniProtKB-UniRule"/>
</dbReference>
<dbReference type="Proteomes" id="UP000000707">
    <property type="component" value="Unassembled WGS sequence"/>
</dbReference>
<dbReference type="STRING" id="590646.G3B072"/>
<keyword evidence="4 7" id="KW-0547">Nucleotide-binding</keyword>
<evidence type="ECO:0000313" key="12">
    <source>
        <dbReference type="Proteomes" id="UP000000707"/>
    </source>
</evidence>
<dbReference type="HOGENOM" id="CLU_000288_181_1_1"/>
<dbReference type="Gene3D" id="1.10.510.10">
    <property type="entry name" value="Transferase(Phosphotransferase) domain 1"/>
    <property type="match status" value="1"/>
</dbReference>
<dbReference type="Pfam" id="PF00069">
    <property type="entry name" value="Pkinase"/>
    <property type="match status" value="1"/>
</dbReference>
<proteinExistence type="inferred from homology"/>
<keyword evidence="5 9" id="KW-0418">Kinase</keyword>
<dbReference type="KEGG" id="cten:18245561"/>
<dbReference type="InterPro" id="IPR050117">
    <property type="entry name" value="MAPK"/>
</dbReference>
<dbReference type="InterPro" id="IPR003527">
    <property type="entry name" value="MAP_kinase_CS"/>
</dbReference>
<dbReference type="GO" id="GO:0004707">
    <property type="term" value="F:MAP kinase activity"/>
    <property type="evidence" value="ECO:0007669"/>
    <property type="project" value="UniProtKB-EC"/>
</dbReference>
<feature type="domain" description="Protein kinase" evidence="10">
    <location>
        <begin position="16"/>
        <end position="320"/>
    </location>
</feature>
<evidence type="ECO:0000256" key="1">
    <source>
        <dbReference type="ARBA" id="ARBA00012411"/>
    </source>
</evidence>
<dbReference type="PROSITE" id="PS00108">
    <property type="entry name" value="PROTEIN_KINASE_ST"/>
    <property type="match status" value="1"/>
</dbReference>
<dbReference type="Gene3D" id="3.30.200.20">
    <property type="entry name" value="Phosphorylase Kinase, domain 1"/>
    <property type="match status" value="1"/>
</dbReference>
<accession>G3B072</accession>
<dbReference type="GeneID" id="18245561"/>
<keyword evidence="3 9" id="KW-0808">Transferase</keyword>
<keyword evidence="12" id="KW-1185">Reference proteome</keyword>
<organism evidence="12">
    <name type="scientific">Candida tenuis (strain ATCC 10573 / BCRC 21748 / CBS 615 / JCM 9827 / NBRC 10315 / NRRL Y-1498 / VKM Y-70)</name>
    <name type="common">Yeast</name>
    <name type="synonym">Yamadazyma tenuis</name>
    <dbReference type="NCBI Taxonomy" id="590646"/>
    <lineage>
        <taxon>Eukaryota</taxon>
        <taxon>Fungi</taxon>
        <taxon>Dikarya</taxon>
        <taxon>Ascomycota</taxon>
        <taxon>Saccharomycotina</taxon>
        <taxon>Pichiomycetes</taxon>
        <taxon>Debaryomycetaceae</taxon>
        <taxon>Yamadazyma</taxon>
    </lineage>
</organism>
<dbReference type="EMBL" id="GL996514">
    <property type="protein sequence ID" value="EGV65334.1"/>
    <property type="molecule type" value="Genomic_DNA"/>
</dbReference>
<evidence type="ECO:0000256" key="5">
    <source>
        <dbReference type="ARBA" id="ARBA00022777"/>
    </source>
</evidence>
<evidence type="ECO:0000259" key="10">
    <source>
        <dbReference type="PROSITE" id="PS50011"/>
    </source>
</evidence>
<comment type="catalytic activity">
    <reaction evidence="9">
        <text>L-threonyl-[protein] + ATP = O-phospho-L-threonyl-[protein] + ADP + H(+)</text>
        <dbReference type="Rhea" id="RHEA:46608"/>
        <dbReference type="Rhea" id="RHEA-COMP:11060"/>
        <dbReference type="Rhea" id="RHEA-COMP:11605"/>
        <dbReference type="ChEBI" id="CHEBI:15378"/>
        <dbReference type="ChEBI" id="CHEBI:30013"/>
        <dbReference type="ChEBI" id="CHEBI:30616"/>
        <dbReference type="ChEBI" id="CHEBI:61977"/>
        <dbReference type="ChEBI" id="CHEBI:456216"/>
        <dbReference type="EC" id="2.7.11.24"/>
    </reaction>
</comment>
<dbReference type="GO" id="GO:0030447">
    <property type="term" value="P:filamentous growth"/>
    <property type="evidence" value="ECO:0007669"/>
    <property type="project" value="UniProtKB-ARBA"/>
</dbReference>